<comment type="caution">
    <text evidence="1">The sequence shown here is derived from an EMBL/GenBank/DDBJ whole genome shotgun (WGS) entry which is preliminary data.</text>
</comment>
<protein>
    <submittedName>
        <fullName evidence="1">Uncharacterized protein</fullName>
    </submittedName>
</protein>
<reference evidence="1" key="1">
    <citation type="submission" date="2024-03" db="EMBL/GenBank/DDBJ databases">
        <title>Human intestinal bacterial collection.</title>
        <authorList>
            <person name="Pauvert C."/>
            <person name="Hitch T.C.A."/>
            <person name="Clavel T."/>
        </authorList>
    </citation>
    <scope>NUCLEOTIDE SEQUENCE [LARGE SCALE GENOMIC DNA]</scope>
    <source>
        <strain evidence="1">CLA-AA-H89B</strain>
    </source>
</reference>
<organism evidence="1 2">
    <name type="scientific">Lachnospira intestinalis</name>
    <dbReference type="NCBI Taxonomy" id="3133158"/>
    <lineage>
        <taxon>Bacteria</taxon>
        <taxon>Bacillati</taxon>
        <taxon>Bacillota</taxon>
        <taxon>Clostridia</taxon>
        <taxon>Lachnospirales</taxon>
        <taxon>Lachnospiraceae</taxon>
        <taxon>Lachnospira</taxon>
    </lineage>
</organism>
<accession>A0ABV1H3S6</accession>
<keyword evidence="2" id="KW-1185">Reference proteome</keyword>
<proteinExistence type="predicted"/>
<gene>
    <name evidence="1" type="ORF">WMO37_04815</name>
</gene>
<dbReference type="EMBL" id="JBBMFS010000003">
    <property type="protein sequence ID" value="MEQ2554341.1"/>
    <property type="molecule type" value="Genomic_DNA"/>
</dbReference>
<evidence type="ECO:0000313" key="2">
    <source>
        <dbReference type="Proteomes" id="UP001546774"/>
    </source>
</evidence>
<name>A0ABV1H3S6_9FIRM</name>
<dbReference type="Proteomes" id="UP001546774">
    <property type="component" value="Unassembled WGS sequence"/>
</dbReference>
<evidence type="ECO:0000313" key="1">
    <source>
        <dbReference type="EMBL" id="MEQ2554341.1"/>
    </source>
</evidence>
<sequence>MKRKKWEMPGVKAGSRRAAAVTLTVLLAAVCGGCGNQYSVEDAVSRDEKFTLVGDAGEAQTKDLSQATTTAMIAHEEPTAYQFNGKKVNVTEVGMGETKLYGGFEMTVLNAWKLGNTLTRLDEIENGDATFKNWLVISRELNEDGSSSKNNHQYVAVKVRMKNVSGGNNKKLEMSGTLVNKDGENLFQRISFAEIIGFDKCPYLKRPEELHKDAYFYNFAQDEEIETVMVYQLINTPGVLRDVYMYSGIGGIGGTDGVNSIADGSYMFRLDIGEGN</sequence>